<dbReference type="AlphaFoldDB" id="A0A3B0PQM4"/>
<dbReference type="PROSITE" id="PS51257">
    <property type="entry name" value="PROKAR_LIPOPROTEIN"/>
    <property type="match status" value="1"/>
</dbReference>
<evidence type="ECO:0000256" key="1">
    <source>
        <dbReference type="SAM" id="SignalP"/>
    </source>
</evidence>
<proteinExistence type="predicted"/>
<dbReference type="InterPro" id="IPR016071">
    <property type="entry name" value="Staphylococal_nuclease_OB-fold"/>
</dbReference>
<dbReference type="KEGG" id="medw:NCTC10132_00390"/>
<dbReference type="SUPFAM" id="SSF50199">
    <property type="entry name" value="Staphylococcal nuclease"/>
    <property type="match status" value="1"/>
</dbReference>
<organism evidence="3 4">
    <name type="scientific">Mycoplasmopsis edwardii</name>
    <dbReference type="NCBI Taxonomy" id="53558"/>
    <lineage>
        <taxon>Bacteria</taxon>
        <taxon>Bacillati</taxon>
        <taxon>Mycoplasmatota</taxon>
        <taxon>Mycoplasmoidales</taxon>
        <taxon>Metamycoplasmataceae</taxon>
        <taxon>Mycoplasmopsis</taxon>
    </lineage>
</organism>
<feature type="chain" id="PRO_5017423551" description="TNase-like domain-containing protein" evidence="1">
    <location>
        <begin position="23"/>
        <end position="396"/>
    </location>
</feature>
<dbReference type="Pfam" id="PF00565">
    <property type="entry name" value="SNase"/>
    <property type="match status" value="1"/>
</dbReference>
<dbReference type="PROSITE" id="PS50830">
    <property type="entry name" value="TNASE_3"/>
    <property type="match status" value="1"/>
</dbReference>
<reference evidence="4" key="1">
    <citation type="submission" date="2018-06" db="EMBL/GenBank/DDBJ databases">
        <authorList>
            <consortium name="Pathogen Informatics"/>
        </authorList>
    </citation>
    <scope>NUCLEOTIDE SEQUENCE [LARGE SCALE GENOMIC DNA]</scope>
    <source>
        <strain evidence="4">NCTC10132</strain>
    </source>
</reference>
<feature type="domain" description="TNase-like" evidence="2">
    <location>
        <begin position="261"/>
        <end position="396"/>
    </location>
</feature>
<sequence>MKSNKKKFLLFLSSISTIGVFGSVVSCSAPNSSKQIDTSKEELVESSDSFPIYSNEKLIYSDNKISNDEFLTIRMQNAKLSFDDKESKYTLFARGIKTDSGKRVKYHKAISLLEERINKFLNEKYANKIQLAKPAGNKIFVDESKSTGLPKEVTIGLNGQVVTLKLAGAQKHLNLGNLGKKGVSHDDQYLAQSISSIKTLYSFKYNAFLNDKLIKSLEHLNIEYSHDTPLKPMLKDLPINSDESNFKATNISFTNEKFGSRGFRATVIDVSDGDTVTVTANETKQVGTVKIDQGKSYKIRLAGIDTPEKAVGNNKSGSITSPAFEYSFALHATKFAETLLGNGSKFGQDVFIGFVNGQDTYGRITADVFFGENYKYSYNTEIVRAGHSLPYKNQTW</sequence>
<dbReference type="Proteomes" id="UP000257559">
    <property type="component" value="Chromosome"/>
</dbReference>
<gene>
    <name evidence="3" type="ORF">NCTC10132_00390</name>
</gene>
<evidence type="ECO:0000259" key="2">
    <source>
        <dbReference type="PROSITE" id="PS50830"/>
    </source>
</evidence>
<feature type="non-terminal residue" evidence="3">
    <location>
        <position position="396"/>
    </location>
</feature>
<feature type="signal peptide" evidence="1">
    <location>
        <begin position="1"/>
        <end position="22"/>
    </location>
</feature>
<evidence type="ECO:0000313" key="3">
    <source>
        <dbReference type="EMBL" id="SYV97035.1"/>
    </source>
</evidence>
<keyword evidence="1" id="KW-0732">Signal</keyword>
<dbReference type="EMBL" id="LS991951">
    <property type="protein sequence ID" value="SYV97035.1"/>
    <property type="molecule type" value="Genomic_DNA"/>
</dbReference>
<dbReference type="Gene3D" id="2.40.50.90">
    <property type="match status" value="1"/>
</dbReference>
<dbReference type="InterPro" id="IPR035437">
    <property type="entry name" value="SNase_OB-fold_sf"/>
</dbReference>
<keyword evidence="4" id="KW-1185">Reference proteome</keyword>
<accession>A0A3B0PQM4</accession>
<name>A0A3B0PQM4_9BACT</name>
<evidence type="ECO:0000313" key="4">
    <source>
        <dbReference type="Proteomes" id="UP000257559"/>
    </source>
</evidence>
<protein>
    <recommendedName>
        <fullName evidence="2">TNase-like domain-containing protein</fullName>
    </recommendedName>
</protein>